<comment type="caution">
    <text evidence="5">The sequence shown here is derived from an EMBL/GenBank/DDBJ whole genome shotgun (WGS) entry which is preliminary data.</text>
</comment>
<evidence type="ECO:0000313" key="6">
    <source>
        <dbReference type="Proteomes" id="UP001437256"/>
    </source>
</evidence>
<evidence type="ECO:0000313" key="5">
    <source>
        <dbReference type="EMBL" id="KAL0059761.1"/>
    </source>
</evidence>
<dbReference type="SUPFAM" id="SSF53383">
    <property type="entry name" value="PLP-dependent transferases"/>
    <property type="match status" value="1"/>
</dbReference>
<name>A0ABR2ZFN9_9AGAR</name>
<dbReference type="PANTHER" id="PTHR42735:SF4">
    <property type="entry name" value="PYRIDOXAL PHOSPHATE-DEPENDENT DECARBOXYLASE FAMILY PROTEIN"/>
    <property type="match status" value="1"/>
</dbReference>
<feature type="compositionally biased region" description="Pro residues" evidence="4">
    <location>
        <begin position="389"/>
        <end position="402"/>
    </location>
</feature>
<feature type="compositionally biased region" description="Low complexity" evidence="4">
    <location>
        <begin position="403"/>
        <end position="448"/>
    </location>
</feature>
<keyword evidence="3" id="KW-0456">Lyase</keyword>
<dbReference type="InterPro" id="IPR015421">
    <property type="entry name" value="PyrdxlP-dep_Trfase_major"/>
</dbReference>
<keyword evidence="6" id="KW-1185">Reference proteome</keyword>
<organism evidence="5 6">
    <name type="scientific">Marasmius tenuissimus</name>
    <dbReference type="NCBI Taxonomy" id="585030"/>
    <lineage>
        <taxon>Eukaryota</taxon>
        <taxon>Fungi</taxon>
        <taxon>Dikarya</taxon>
        <taxon>Basidiomycota</taxon>
        <taxon>Agaricomycotina</taxon>
        <taxon>Agaricomycetes</taxon>
        <taxon>Agaricomycetidae</taxon>
        <taxon>Agaricales</taxon>
        <taxon>Marasmiineae</taxon>
        <taxon>Marasmiaceae</taxon>
        <taxon>Marasmius</taxon>
    </lineage>
</organism>
<proteinExistence type="predicted"/>
<gene>
    <name evidence="5" type="ORF">AAF712_013487</name>
</gene>
<reference evidence="5 6" key="1">
    <citation type="submission" date="2024-05" db="EMBL/GenBank/DDBJ databases">
        <title>A draft genome resource for the thread blight pathogen Marasmius tenuissimus strain MS-2.</title>
        <authorList>
            <person name="Yulfo-Soto G.E."/>
            <person name="Baruah I.K."/>
            <person name="Amoako-Attah I."/>
            <person name="Bukari Y."/>
            <person name="Meinhardt L.W."/>
            <person name="Bailey B.A."/>
            <person name="Cohen S.P."/>
        </authorList>
    </citation>
    <scope>NUCLEOTIDE SEQUENCE [LARGE SCALE GENOMIC DNA]</scope>
    <source>
        <strain evidence="5 6">MS-2</strain>
    </source>
</reference>
<evidence type="ECO:0000256" key="1">
    <source>
        <dbReference type="ARBA" id="ARBA00001933"/>
    </source>
</evidence>
<evidence type="ECO:0008006" key="7">
    <source>
        <dbReference type="Google" id="ProtNLM"/>
    </source>
</evidence>
<dbReference type="InterPro" id="IPR050477">
    <property type="entry name" value="GrpII_AminoAcid_Decarb"/>
</dbReference>
<evidence type="ECO:0000256" key="4">
    <source>
        <dbReference type="SAM" id="MobiDB-lite"/>
    </source>
</evidence>
<evidence type="ECO:0000256" key="2">
    <source>
        <dbReference type="ARBA" id="ARBA00022898"/>
    </source>
</evidence>
<dbReference type="Proteomes" id="UP001437256">
    <property type="component" value="Unassembled WGS sequence"/>
</dbReference>
<sequence length="1093" mass="120359">MGTWFIGPKGENGDLLKTSFDLILKESCKARRDYFPSDPNFITEEMQESAEYNEGVKDMIDVLQDINKGLADHSTPFYSPRYAAHMSFDVSLPAIVGCLAALQYNQNNVTPESSPFTSIIELKVGLELCAMLGYNVDKPISAGTKIVPEAWGHITSGGSVANLESMWVARNLKYYPLSLKKAMYAGCPLAFAASTFAVTLCTGVSKNFFSCSTWELLNLTPTEVLDLPIRLSSQFGISQPTLDRILDPYNIQTIGKHQLDVDFGIDADHAPRYLLSKANHYSWLKSAALTGIGKANVVEVPITEDARMDEQSLEEELERHLNENRAVYAVVAIIGTTEHGSVDPLNKIIEIRGRMQQRGLSFMVHCDAAWGGYFASMKVAKPRETSEPSPAPSPQWAPPSPPSTASTPPTLYRPFSSSASLPSDGSSEPSDASEPSTAATSPSSTPAPSAPYAFPIPLSSYTNAQMLALRFADSITIDPHKSGFNPHSAGAICYRDKRFRYLTTWTSPYLSANTGDESSVGIYGVEGSKSGATPVGVWMALKVMKQSGYANLLGVTMLTAKKMYANWATITLGSKSLVVTPFVQLPSEKAGLSPKAVYEERLRIRDKVLLQPNALLEQDDETLAFIQHLGSDLTNNPFACNFHLRDGTLNTDVVEASFLNRRLFKRFSVGRIRDGEAQAGLNEKPLILMPMKFMPRKYGPEVLGRFKERMGLIENVDGDEEAELHGLSNVSMSPWPTANGFLKTMAEAFRTVAEEEIETALVRVEDRPAMHSFAIHGEDELFLVYIGSFNVERYRRQVIMKAKFDDKAMLFKLQEERKKKPSAVFSLHVGLVTLMQLLDKKEWAGDIYEGLPSTYGRIPSLANVSLKVETVVNNSLHRSNLSKTYPTNMPFHIFGNSTELHIEHALVCSPNVQLTASGVKLRLDPPLLQSDIVGKVLVIDELREDLMQPFIMGAQPTFVPNKTFNISIHDNLLAATADDSAPLATGIMTLPPHPGQLFVDFDVINADAASEIYISSPSPAITPDLENVVTQVVLMFQEQKILWDDNVVNTIYRLCPKAKRYGVTLGSRAEGHYGGDVRVISRFVGTHHANVTT</sequence>
<keyword evidence="2" id="KW-0663">Pyridoxal phosphate</keyword>
<dbReference type="Pfam" id="PF00282">
    <property type="entry name" value="Pyridoxal_deC"/>
    <property type="match status" value="1"/>
</dbReference>
<accession>A0ABR2ZFN9</accession>
<feature type="region of interest" description="Disordered" evidence="4">
    <location>
        <begin position="381"/>
        <end position="448"/>
    </location>
</feature>
<comment type="cofactor">
    <cofactor evidence="1">
        <name>pyridoxal 5'-phosphate</name>
        <dbReference type="ChEBI" id="CHEBI:597326"/>
    </cofactor>
</comment>
<dbReference type="InterPro" id="IPR002129">
    <property type="entry name" value="PyrdxlP-dep_de-COase"/>
</dbReference>
<dbReference type="EMBL" id="JBBXMP010000208">
    <property type="protein sequence ID" value="KAL0059761.1"/>
    <property type="molecule type" value="Genomic_DNA"/>
</dbReference>
<dbReference type="Gene3D" id="3.40.640.10">
    <property type="entry name" value="Type I PLP-dependent aspartate aminotransferase-like (Major domain)"/>
    <property type="match status" value="1"/>
</dbReference>
<evidence type="ECO:0000256" key="3">
    <source>
        <dbReference type="ARBA" id="ARBA00023239"/>
    </source>
</evidence>
<dbReference type="PANTHER" id="PTHR42735">
    <property type="match status" value="1"/>
</dbReference>
<dbReference type="InterPro" id="IPR015424">
    <property type="entry name" value="PyrdxlP-dep_Trfase"/>
</dbReference>
<protein>
    <recommendedName>
        <fullName evidence="7">PLP-dependent transferase</fullName>
    </recommendedName>
</protein>